<keyword evidence="5" id="KW-1185">Reference proteome</keyword>
<dbReference type="EMBL" id="JADHEI010000033">
    <property type="protein sequence ID" value="MBF2735362.1"/>
    <property type="molecule type" value="Genomic_DNA"/>
</dbReference>
<evidence type="ECO:0000313" key="5">
    <source>
        <dbReference type="Proteomes" id="UP000604381"/>
    </source>
</evidence>
<dbReference type="InterPro" id="IPR004007">
    <property type="entry name" value="DhaL_dom"/>
</dbReference>
<comment type="caution">
    <text evidence="4">The sequence shown here is derived from an EMBL/GenBank/DDBJ whole genome shotgun (WGS) entry which is preliminary data.</text>
</comment>
<dbReference type="SUPFAM" id="SSF101473">
    <property type="entry name" value="DhaL-like"/>
    <property type="match status" value="1"/>
</dbReference>
<dbReference type="GO" id="GO:0005829">
    <property type="term" value="C:cytosol"/>
    <property type="evidence" value="ECO:0007669"/>
    <property type="project" value="TreeGrafter"/>
</dbReference>
<keyword evidence="1" id="KW-0808">Transferase</keyword>
<evidence type="ECO:0000256" key="2">
    <source>
        <dbReference type="ARBA" id="ARBA00022777"/>
    </source>
</evidence>
<feature type="domain" description="DhaL" evidence="3">
    <location>
        <begin position="8"/>
        <end position="203"/>
    </location>
</feature>
<dbReference type="GO" id="GO:0019563">
    <property type="term" value="P:glycerol catabolic process"/>
    <property type="evidence" value="ECO:0007669"/>
    <property type="project" value="TreeGrafter"/>
</dbReference>
<dbReference type="Gene3D" id="1.25.40.340">
    <property type="match status" value="1"/>
</dbReference>
<dbReference type="AlphaFoldDB" id="A0A930UI66"/>
<proteinExistence type="predicted"/>
<evidence type="ECO:0000256" key="1">
    <source>
        <dbReference type="ARBA" id="ARBA00022679"/>
    </source>
</evidence>
<organism evidence="4 5">
    <name type="scientific">Candidatus Amphirhobacter heronislandensis</name>
    <dbReference type="NCBI Taxonomy" id="1732024"/>
    <lineage>
        <taxon>Bacteria</taxon>
        <taxon>Pseudomonadati</taxon>
        <taxon>Pseudomonadota</taxon>
        <taxon>Gammaproteobacteria</taxon>
        <taxon>Candidatus Tethybacterales</taxon>
        <taxon>Candidatus Tethybacteraceae</taxon>
        <taxon>Candidatus Amphirhobacter</taxon>
    </lineage>
</organism>
<reference evidence="4" key="1">
    <citation type="submission" date="2020-10" db="EMBL/GenBank/DDBJ databases">
        <title>An improved Amphimedon queenslandica hologenome assembly reveals how three proteobacterial symbionts can extend the metabolic phenotypic of their marine sponge host.</title>
        <authorList>
            <person name="Degnan B."/>
            <person name="Degnan S."/>
            <person name="Xiang X."/>
        </authorList>
    </citation>
    <scope>NUCLEOTIDE SEQUENCE</scope>
    <source>
        <strain evidence="4">AqS2</strain>
    </source>
</reference>
<dbReference type="InterPro" id="IPR050861">
    <property type="entry name" value="Dihydroxyacetone_Kinase"/>
</dbReference>
<dbReference type="SMART" id="SM01120">
    <property type="entry name" value="Dak2"/>
    <property type="match status" value="1"/>
</dbReference>
<sequence length="207" mass="20816">MSGGLDRAALVAGAKAVAARMEACGDEINEADAKLGDGDLGVTMTRGMGAIVAEADALPADVGMALLACSKCFTRISGSSFGTLVATGLMAMAKACKGREEVPWAEASALLAAACEAMRKRGKAELGAKTVLDSLAAMAAAMEGKDAPGELAAAARDAAGAALEEFRGRQNKLGRARMYGEKSKGLDDPGMLVALRVAEGLAPPADG</sequence>
<evidence type="ECO:0000313" key="4">
    <source>
        <dbReference type="EMBL" id="MBF2735362.1"/>
    </source>
</evidence>
<dbReference type="PROSITE" id="PS51480">
    <property type="entry name" value="DHAL"/>
    <property type="match status" value="1"/>
</dbReference>
<protein>
    <submittedName>
        <fullName evidence="4">Dihydroxyacetone kinase subunit L</fullName>
    </submittedName>
</protein>
<evidence type="ECO:0000259" key="3">
    <source>
        <dbReference type="PROSITE" id="PS51480"/>
    </source>
</evidence>
<dbReference type="PANTHER" id="PTHR28629">
    <property type="entry name" value="TRIOKINASE/FMN CYCLASE"/>
    <property type="match status" value="1"/>
</dbReference>
<dbReference type="Proteomes" id="UP000604381">
    <property type="component" value="Unassembled WGS sequence"/>
</dbReference>
<dbReference type="GO" id="GO:0004371">
    <property type="term" value="F:glycerone kinase activity"/>
    <property type="evidence" value="ECO:0007669"/>
    <property type="project" value="InterPro"/>
</dbReference>
<accession>A0A930UI66</accession>
<dbReference type="InterPro" id="IPR036117">
    <property type="entry name" value="DhaL_dom_sf"/>
</dbReference>
<name>A0A930UI66_9GAMM</name>
<gene>
    <name evidence="4" type="ORF">ISN26_04685</name>
</gene>
<dbReference type="PANTHER" id="PTHR28629:SF4">
    <property type="entry name" value="TRIOKINASE_FMN CYCLASE"/>
    <property type="match status" value="1"/>
</dbReference>
<dbReference type="Pfam" id="PF02734">
    <property type="entry name" value="Dak2"/>
    <property type="match status" value="1"/>
</dbReference>
<keyword evidence="2 4" id="KW-0418">Kinase</keyword>